<dbReference type="EMBL" id="ABNAVX010000009">
    <property type="protein sequence ID" value="ELI8102401.1"/>
    <property type="molecule type" value="Genomic_DNA"/>
</dbReference>
<dbReference type="RefSeq" id="WP_046051099.1">
    <property type="nucleotide sequence ID" value="NZ_CGBV01000014.1"/>
</dbReference>
<proteinExistence type="predicted"/>
<comment type="caution">
    <text evidence="1">The sequence shown here is derived from an EMBL/GenBank/DDBJ whole genome shotgun (WGS) entry which is preliminary data.</text>
</comment>
<evidence type="ECO:0000313" key="1">
    <source>
        <dbReference type="EMBL" id="ELI8102401.1"/>
    </source>
</evidence>
<dbReference type="Proteomes" id="UP001182355">
    <property type="component" value="Unassembled WGS sequence"/>
</dbReference>
<dbReference type="KEGG" id="yef:FORC2_2369"/>
<protein>
    <recommendedName>
        <fullName evidence="3">Phage-like protein</fullName>
    </recommendedName>
</protein>
<reference evidence="1" key="1">
    <citation type="submission" date="2023-02" db="EMBL/GenBank/DDBJ databases">
        <authorList>
            <person name="Ashton P.M."/>
            <person name="Dallman T."/>
            <person name="Nair S."/>
            <person name="De Pinna E."/>
            <person name="Peters T."/>
            <person name="Grant K."/>
        </authorList>
    </citation>
    <scope>NUCLEOTIDE SEQUENCE</scope>
    <source>
        <strain evidence="1">01103883</strain>
    </source>
</reference>
<sequence length="234" mass="25548">MDGFGMQITRDDGVIFASPEFTPTVLVQVMDRTADYTGDVSAQHYYETIVPNAKKCFIFHKILSTGSQQGASGGVLHYAEQGPNGFWRVHTTAGTAGLAHTIRFYVFSEFVANIPEWGIYFYKDGQLVYTGNCLPLDIKFWERPQLTTPAPTMPCATICSVARQLTQGIPGTNPPTALIFLFCFTGFSSGIITPVFRQISQSAGGGSADGFSKGCAYIETSLYDQYYKASLGYA</sequence>
<evidence type="ECO:0008006" key="3">
    <source>
        <dbReference type="Google" id="ProtNLM"/>
    </source>
</evidence>
<name>A0AAD2UZB4_YEREN</name>
<evidence type="ECO:0000313" key="2">
    <source>
        <dbReference type="Proteomes" id="UP001182355"/>
    </source>
</evidence>
<gene>
    <name evidence="1" type="ORF">RSF11_002101</name>
</gene>
<organism evidence="1 2">
    <name type="scientific">Yersinia enterocolitica</name>
    <dbReference type="NCBI Taxonomy" id="630"/>
    <lineage>
        <taxon>Bacteria</taxon>
        <taxon>Pseudomonadati</taxon>
        <taxon>Pseudomonadota</taxon>
        <taxon>Gammaproteobacteria</taxon>
        <taxon>Enterobacterales</taxon>
        <taxon>Yersiniaceae</taxon>
        <taxon>Yersinia</taxon>
    </lineage>
</organism>
<dbReference type="AlphaFoldDB" id="A0AAD2UZB4"/>
<accession>A0AAD2UZB4</accession>